<accession>A0A150LEZ2</accession>
<organism evidence="4 5">
    <name type="scientific">Caldibacillus debilis</name>
    <dbReference type="NCBI Taxonomy" id="301148"/>
    <lineage>
        <taxon>Bacteria</taxon>
        <taxon>Bacillati</taxon>
        <taxon>Bacillota</taxon>
        <taxon>Bacilli</taxon>
        <taxon>Bacillales</taxon>
        <taxon>Bacillaceae</taxon>
        <taxon>Caldibacillus</taxon>
    </lineage>
</organism>
<evidence type="ECO:0000256" key="2">
    <source>
        <dbReference type="SAM" id="Phobius"/>
    </source>
</evidence>
<keyword evidence="1" id="KW-0238">DNA-binding</keyword>
<evidence type="ECO:0000313" key="5">
    <source>
        <dbReference type="Proteomes" id="UP000075683"/>
    </source>
</evidence>
<dbReference type="PANTHER" id="PTHR46558">
    <property type="entry name" value="TRACRIPTIONAL REGULATORY PROTEIN-RELATED-RELATED"/>
    <property type="match status" value="1"/>
</dbReference>
<dbReference type="Pfam" id="PF01381">
    <property type="entry name" value="HTH_3"/>
    <property type="match status" value="1"/>
</dbReference>
<keyword evidence="2" id="KW-1133">Transmembrane helix</keyword>
<feature type="transmembrane region" description="Helical" evidence="2">
    <location>
        <begin position="109"/>
        <end position="129"/>
    </location>
</feature>
<protein>
    <recommendedName>
        <fullName evidence="3">HTH cro/C1-type domain-containing protein</fullName>
    </recommendedName>
</protein>
<dbReference type="SUPFAM" id="SSF47413">
    <property type="entry name" value="lambda repressor-like DNA-binding domains"/>
    <property type="match status" value="1"/>
</dbReference>
<dbReference type="Gene3D" id="1.10.260.40">
    <property type="entry name" value="lambda repressor-like DNA-binding domains"/>
    <property type="match status" value="1"/>
</dbReference>
<dbReference type="AlphaFoldDB" id="A0A150LEZ2"/>
<keyword evidence="2" id="KW-0812">Transmembrane</keyword>
<reference evidence="4 5" key="1">
    <citation type="submission" date="2016-01" db="EMBL/GenBank/DDBJ databases">
        <title>Draft Genome Sequences of Seven Thermophilic Sporeformers Isolated from Foods.</title>
        <authorList>
            <person name="Berendsen E.M."/>
            <person name="Wells-Bennik M.H."/>
            <person name="Krawcyk A.O."/>
            <person name="De Jong A."/>
            <person name="Holsappel S."/>
            <person name="Eijlander R.T."/>
            <person name="Kuipers O.P."/>
        </authorList>
    </citation>
    <scope>NUCLEOTIDE SEQUENCE [LARGE SCALE GENOMIC DNA]</scope>
    <source>
        <strain evidence="4 5">B4135</strain>
    </source>
</reference>
<keyword evidence="2" id="KW-0472">Membrane</keyword>
<dbReference type="SMART" id="SM00530">
    <property type="entry name" value="HTH_XRE"/>
    <property type="match status" value="1"/>
</dbReference>
<sequence>MGFGSKLKKLREERGMSRDDLAKALNVSSQAVYKWETDKGYPDISNMIKISDMFQVTIDDLIKNDKTLQEKIKIDEKKDFMEELSDPGFYIGMILILIGTLAFDGKITNVLTISGLLSILFFSDLLGSLKSFFKKNG</sequence>
<feature type="domain" description="HTH cro/C1-type" evidence="3">
    <location>
        <begin position="7"/>
        <end position="61"/>
    </location>
</feature>
<dbReference type="Proteomes" id="UP000075683">
    <property type="component" value="Unassembled WGS sequence"/>
</dbReference>
<dbReference type="STRING" id="301148.B4135_3477"/>
<name>A0A150LEZ2_9BACI</name>
<comment type="caution">
    <text evidence="4">The sequence shown here is derived from an EMBL/GenBank/DDBJ whole genome shotgun (WGS) entry which is preliminary data.</text>
</comment>
<evidence type="ECO:0000256" key="1">
    <source>
        <dbReference type="ARBA" id="ARBA00023125"/>
    </source>
</evidence>
<dbReference type="OrthoDB" id="9812495at2"/>
<feature type="transmembrane region" description="Helical" evidence="2">
    <location>
        <begin position="87"/>
        <end position="103"/>
    </location>
</feature>
<dbReference type="GO" id="GO:0003677">
    <property type="term" value="F:DNA binding"/>
    <property type="evidence" value="ECO:0007669"/>
    <property type="project" value="UniProtKB-KW"/>
</dbReference>
<dbReference type="PROSITE" id="PS50943">
    <property type="entry name" value="HTH_CROC1"/>
    <property type="match status" value="1"/>
</dbReference>
<evidence type="ECO:0000259" key="3">
    <source>
        <dbReference type="PROSITE" id="PS50943"/>
    </source>
</evidence>
<dbReference type="PANTHER" id="PTHR46558:SF15">
    <property type="entry name" value="HELIX-TURN-HELIX DOMAIN PROTEIN"/>
    <property type="match status" value="1"/>
</dbReference>
<gene>
    <name evidence="4" type="ORF">B4135_3477</name>
</gene>
<dbReference type="EMBL" id="LQYT01000119">
    <property type="protein sequence ID" value="KYD10302.1"/>
    <property type="molecule type" value="Genomic_DNA"/>
</dbReference>
<evidence type="ECO:0000313" key="4">
    <source>
        <dbReference type="EMBL" id="KYD10302.1"/>
    </source>
</evidence>
<dbReference type="InterPro" id="IPR001387">
    <property type="entry name" value="Cro/C1-type_HTH"/>
</dbReference>
<proteinExistence type="predicted"/>
<dbReference type="RefSeq" id="WP_061569779.1">
    <property type="nucleotide sequence ID" value="NZ_LQYT01000119.1"/>
</dbReference>
<dbReference type="CDD" id="cd00093">
    <property type="entry name" value="HTH_XRE"/>
    <property type="match status" value="1"/>
</dbReference>
<dbReference type="InterPro" id="IPR010982">
    <property type="entry name" value="Lambda_DNA-bd_dom_sf"/>
</dbReference>